<evidence type="ECO:0000313" key="1">
    <source>
        <dbReference type="EMBL" id="SEI90352.1"/>
    </source>
</evidence>
<proteinExistence type="predicted"/>
<organism evidence="1 2">
    <name type="scientific">Cyclobacterium xiamenense</name>
    <dbReference type="NCBI Taxonomy" id="1297121"/>
    <lineage>
        <taxon>Bacteria</taxon>
        <taxon>Pseudomonadati</taxon>
        <taxon>Bacteroidota</taxon>
        <taxon>Cytophagia</taxon>
        <taxon>Cytophagales</taxon>
        <taxon>Cyclobacteriaceae</taxon>
        <taxon>Cyclobacterium</taxon>
    </lineage>
</organism>
<dbReference type="EMBL" id="FNZH01000001">
    <property type="protein sequence ID" value="SEI90352.1"/>
    <property type="molecule type" value="Genomic_DNA"/>
</dbReference>
<dbReference type="InterPro" id="IPR024078">
    <property type="entry name" value="LmbE-like_dom_sf"/>
</dbReference>
<dbReference type="Proteomes" id="UP000199403">
    <property type="component" value="Unassembled WGS sequence"/>
</dbReference>
<dbReference type="SUPFAM" id="SSF102588">
    <property type="entry name" value="LmbE-like"/>
    <property type="match status" value="1"/>
</dbReference>
<dbReference type="SUPFAM" id="SSF52317">
    <property type="entry name" value="Class I glutamine amidotransferase-like"/>
    <property type="match status" value="1"/>
</dbReference>
<gene>
    <name evidence="1" type="ORF">SAMN05192553_101778</name>
</gene>
<evidence type="ECO:0000313" key="2">
    <source>
        <dbReference type="Proteomes" id="UP000199403"/>
    </source>
</evidence>
<dbReference type="Gene3D" id="3.40.50.10320">
    <property type="entry name" value="LmbE-like"/>
    <property type="match status" value="1"/>
</dbReference>
<dbReference type="PANTHER" id="PTHR12993:SF11">
    <property type="entry name" value="N-ACETYLGLUCOSAMINYL-PHOSPHATIDYLINOSITOL DE-N-ACETYLASE"/>
    <property type="match status" value="1"/>
</dbReference>
<sequence length="830" mass="93315">MIPTPTRYLAPVLSGLLYFMAFLPLVGSVSFAQSSSEIYHELLRLRETKRVLYVAAHPDDENTRLIAYLANGLHAEVGYLSLTRGDGGQNLIGKELGIELGMIRTQELLKARETDGGKQFFSRAIDFGYSRNPDETLSNWDRNKLLSDLVWVIRNFQPDLIITRFNTTPGTTHGHHTTSAILAAEAFERSGQADAFPEQLHEVEPWSAKRIFWNAYSWGSQYEPKPDIPYHTFPVGEYNALLGTSYSQIAADSRTMHKSQGFGSTASIGEGKDFIEFVGGEPFESDPFEGISDRWQQLSEGREILNRIEELLAIFDFATPVNNLPELLEIRTMLNQVQENFPWVSEKQRQVEQLILDVLGWKALFLANKELSFPSDRINARLIVNQPGDERLELDHFEVLGTRYPINAGLSNNQPVEWEQELRIPSTHPVSQPYWLKSPAEDNLYTVAEQNAIGKPFNDPAVSGILRFRLYDQEMEVRLPLQYRYNDQVNGEIIQPFTLVPKISLAVDQENVFLLGQQEARIGVTVSFEGAIEPGVLGIEGLESGDYTVLDSLADPSSNRLFFNVALRNPNGESKSQHTVFYKTREGSVYMQGKKRIVHPHIPNLTYFPEASFNLIRLNMDLRKQTIGYIPGAGDEIPDILRNLGYTVEILESGNLGGSVFGKYTTLIVGIRAFNVNQGLANQTAALMDYVKQGGNLIVQYNTSSPLLSRQLGPYPLELSRDRITVEDSPVSLILKDHPVLTQPNTIEESDFDGWVQERGLYFPGSWDEAYQTPLQMQDPNEPPTKGSLLVARYGEGTYTYSGISWFRLLPAGVPGAIKLFVNLIEQAHE</sequence>
<protein>
    <submittedName>
        <fullName evidence="1">N-acetylglucosaminyl deacetylase, LmbE family</fullName>
    </submittedName>
</protein>
<dbReference type="AlphaFoldDB" id="A0A1H6UR19"/>
<dbReference type="PANTHER" id="PTHR12993">
    <property type="entry name" value="N-ACETYLGLUCOSAMINYL-PHOSPHATIDYLINOSITOL DE-N-ACETYLASE-RELATED"/>
    <property type="match status" value="1"/>
</dbReference>
<dbReference type="RefSeq" id="WP_244891067.1">
    <property type="nucleotide sequence ID" value="NZ_FNZH01000001.1"/>
</dbReference>
<dbReference type="Pfam" id="PF02585">
    <property type="entry name" value="PIG-L"/>
    <property type="match status" value="1"/>
</dbReference>
<keyword evidence="2" id="KW-1185">Reference proteome</keyword>
<name>A0A1H6UR19_9BACT</name>
<reference evidence="2" key="1">
    <citation type="submission" date="2016-10" db="EMBL/GenBank/DDBJ databases">
        <authorList>
            <person name="Varghese N."/>
            <person name="Submissions S."/>
        </authorList>
    </citation>
    <scope>NUCLEOTIDE SEQUENCE [LARGE SCALE GENOMIC DNA]</scope>
    <source>
        <strain evidence="2">IBRC-M 10761</strain>
    </source>
</reference>
<dbReference type="InterPro" id="IPR003737">
    <property type="entry name" value="GlcNAc_PI_deacetylase-related"/>
</dbReference>
<dbReference type="InterPro" id="IPR029062">
    <property type="entry name" value="Class_I_gatase-like"/>
</dbReference>
<accession>A0A1H6UR19</accession>
<dbReference type="GO" id="GO:0016811">
    <property type="term" value="F:hydrolase activity, acting on carbon-nitrogen (but not peptide) bonds, in linear amides"/>
    <property type="evidence" value="ECO:0007669"/>
    <property type="project" value="TreeGrafter"/>
</dbReference>
<dbReference type="STRING" id="1416801.SAMN05192553_101778"/>